<gene>
    <name evidence="1" type="ORF">BRADI_4g34206v3</name>
</gene>
<reference evidence="1 2" key="1">
    <citation type="journal article" date="2010" name="Nature">
        <title>Genome sequencing and analysis of the model grass Brachypodium distachyon.</title>
        <authorList>
            <consortium name="International Brachypodium Initiative"/>
        </authorList>
    </citation>
    <scope>NUCLEOTIDE SEQUENCE [LARGE SCALE GENOMIC DNA]</scope>
    <source>
        <strain evidence="1 2">Bd21</strain>
    </source>
</reference>
<protein>
    <submittedName>
        <fullName evidence="1 2">Uncharacterized protein</fullName>
    </submittedName>
</protein>
<dbReference type="Proteomes" id="UP000008810">
    <property type="component" value="Chromosome 4"/>
</dbReference>
<reference evidence="2" key="3">
    <citation type="submission" date="2018-08" db="UniProtKB">
        <authorList>
            <consortium name="EnsemblPlants"/>
        </authorList>
    </citation>
    <scope>IDENTIFICATION</scope>
    <source>
        <strain evidence="2">cv. Bd21</strain>
    </source>
</reference>
<evidence type="ECO:0000313" key="1">
    <source>
        <dbReference type="EMBL" id="PNT64875.1"/>
    </source>
</evidence>
<dbReference type="Gramene" id="PNT64875">
    <property type="protein sequence ID" value="PNT64875"/>
    <property type="gene ID" value="BRADI_4g34206v3"/>
</dbReference>
<accession>A0A2K2CS76</accession>
<dbReference type="EMBL" id="CM000883">
    <property type="protein sequence ID" value="PNT64875.1"/>
    <property type="molecule type" value="Genomic_DNA"/>
</dbReference>
<dbReference type="AlphaFoldDB" id="A0A2K2CS76"/>
<dbReference type="EnsemblPlants" id="PNT64875">
    <property type="protein sequence ID" value="PNT64875"/>
    <property type="gene ID" value="BRADI_4g34206v3"/>
</dbReference>
<dbReference type="InParanoid" id="A0A2K2CS76"/>
<sequence length="58" mass="6522">MPLIRETLCARLTSPPRSMPPERLHDNLMSSPSVCRWPPKPHVVCNGGLGRRVVQIAY</sequence>
<organism evidence="1">
    <name type="scientific">Brachypodium distachyon</name>
    <name type="common">Purple false brome</name>
    <name type="synonym">Trachynia distachya</name>
    <dbReference type="NCBI Taxonomy" id="15368"/>
    <lineage>
        <taxon>Eukaryota</taxon>
        <taxon>Viridiplantae</taxon>
        <taxon>Streptophyta</taxon>
        <taxon>Embryophyta</taxon>
        <taxon>Tracheophyta</taxon>
        <taxon>Spermatophyta</taxon>
        <taxon>Magnoliopsida</taxon>
        <taxon>Liliopsida</taxon>
        <taxon>Poales</taxon>
        <taxon>Poaceae</taxon>
        <taxon>BOP clade</taxon>
        <taxon>Pooideae</taxon>
        <taxon>Stipodae</taxon>
        <taxon>Brachypodieae</taxon>
        <taxon>Brachypodium</taxon>
    </lineage>
</organism>
<keyword evidence="3" id="KW-1185">Reference proteome</keyword>
<reference evidence="1" key="2">
    <citation type="submission" date="2017-06" db="EMBL/GenBank/DDBJ databases">
        <title>WGS assembly of Brachypodium distachyon.</title>
        <authorList>
            <consortium name="The International Brachypodium Initiative"/>
            <person name="Lucas S."/>
            <person name="Harmon-Smith M."/>
            <person name="Lail K."/>
            <person name="Tice H."/>
            <person name="Grimwood J."/>
            <person name="Bruce D."/>
            <person name="Barry K."/>
            <person name="Shu S."/>
            <person name="Lindquist E."/>
            <person name="Wang M."/>
            <person name="Pitluck S."/>
            <person name="Vogel J.P."/>
            <person name="Garvin D.F."/>
            <person name="Mockler T.C."/>
            <person name="Schmutz J."/>
            <person name="Rokhsar D."/>
            <person name="Bevan M.W."/>
        </authorList>
    </citation>
    <scope>NUCLEOTIDE SEQUENCE</scope>
    <source>
        <strain evidence="1">Bd21</strain>
    </source>
</reference>
<name>A0A2K2CS76_BRADI</name>
<proteinExistence type="predicted"/>
<evidence type="ECO:0000313" key="2">
    <source>
        <dbReference type="EnsemblPlants" id="PNT64875"/>
    </source>
</evidence>
<evidence type="ECO:0000313" key="3">
    <source>
        <dbReference type="Proteomes" id="UP000008810"/>
    </source>
</evidence>